<evidence type="ECO:0000313" key="2">
    <source>
        <dbReference type="EMBL" id="AGR37574.1"/>
    </source>
</evidence>
<evidence type="ECO:0000313" key="4">
    <source>
        <dbReference type="EMBL" id="AGR37954.1"/>
    </source>
</evidence>
<dbReference type="Proteomes" id="UP000126777">
    <property type="component" value="Segment"/>
</dbReference>
<dbReference type="EMBL" id="JX878407">
    <property type="protein sequence ID" value="AGR34519.1"/>
    <property type="molecule type" value="Genomic_DNA"/>
</dbReference>
<dbReference type="Proteomes" id="UP000117231">
    <property type="component" value="Segment"/>
</dbReference>
<organismHost>
    <name type="scientific">Cynomys gunnisoni</name>
    <name type="common">Gunnison's prairie dog</name>
    <name type="synonym">Spermophilus gunnisoni</name>
    <dbReference type="NCBI Taxonomy" id="45479"/>
</organismHost>
<dbReference type="Proteomes" id="UP000113810">
    <property type="component" value="Segment"/>
</dbReference>
<organism evidence="3 8">
    <name type="scientific">Monkeypox virus</name>
    <name type="common">MPXV</name>
    <dbReference type="NCBI Taxonomy" id="10244"/>
    <lineage>
        <taxon>Viruses</taxon>
        <taxon>Varidnaviria</taxon>
        <taxon>Bamfordvirae</taxon>
        <taxon>Nucleocytoviricota</taxon>
        <taxon>Pokkesviricetes</taxon>
        <taxon>Chitovirales</taxon>
        <taxon>Poxviridae</taxon>
        <taxon>Chordopoxvirinae</taxon>
        <taxon>Orthopoxvirus</taxon>
        <taxon>Orthopoxvirus monkeypox</taxon>
    </lineage>
</organism>
<dbReference type="EMBL" id="JX878424">
    <property type="protein sequence ID" value="AGR37764.1"/>
    <property type="molecule type" value="Genomic_DNA"/>
</dbReference>
<organismHost>
    <name type="scientific">Cynomys leucurus</name>
    <name type="common">White-tailed prairie dog</name>
    <dbReference type="NCBI Taxonomy" id="99825"/>
</organismHost>
<evidence type="ECO:0000313" key="3">
    <source>
        <dbReference type="EMBL" id="AGR37764.1"/>
    </source>
</evidence>
<organismHost>
    <name type="scientific">Heliosciurus ruwenzorii</name>
    <name type="common">Ruwenzori sun squirrel</name>
    <dbReference type="NCBI Taxonomy" id="226685"/>
</organismHost>
<evidence type="ECO:0000313" key="5">
    <source>
        <dbReference type="EMBL" id="AGR38717.1"/>
    </source>
</evidence>
<dbReference type="Proteomes" id="UP000170119">
    <property type="component" value="Genome"/>
</dbReference>
<evidence type="ECO:0000313" key="8">
    <source>
        <dbReference type="Proteomes" id="UP000126777"/>
    </source>
</evidence>
<protein>
    <submittedName>
        <fullName evidence="3">A48R</fullName>
    </submittedName>
</protein>
<organismHost>
    <name type="scientific">Homo sapiens</name>
    <name type="common">Human</name>
    <dbReference type="NCBI Taxonomy" id="9606"/>
</organismHost>
<evidence type="ECO:0000313" key="1">
    <source>
        <dbReference type="EMBL" id="AGR34519.1"/>
    </source>
</evidence>
<organismHost>
    <name type="scientific">Gliridae</name>
    <name type="common">dormice</name>
    <dbReference type="NCBI Taxonomy" id="30650"/>
</organismHost>
<name>V9NUF0_MONPV</name>
<accession>V9NUF0</accession>
<dbReference type="EMBL" id="JX878425">
    <property type="protein sequence ID" value="AGR37954.1"/>
    <property type="molecule type" value="Genomic_DNA"/>
</dbReference>
<proteinExistence type="predicted"/>
<organismHost>
    <name type="scientific">Mus musculus</name>
    <name type="common">Mouse</name>
    <dbReference type="NCBI Taxonomy" id="10090"/>
</organismHost>
<organismHost>
    <name type="scientific">Cynomys ludovicianus</name>
    <name type="common">Black-tailed prairie dog</name>
    <dbReference type="NCBI Taxonomy" id="45480"/>
</organismHost>
<evidence type="ECO:0000313" key="7">
    <source>
        <dbReference type="Proteomes" id="UP000113810"/>
    </source>
</evidence>
<organismHost>
    <name type="scientific">Cynomys parvidens</name>
    <name type="common">Utah prairie dog</name>
    <dbReference type="NCBI Taxonomy" id="99827"/>
</organismHost>
<organismHost>
    <name type="scientific">Cynomys mexicanus</name>
    <name type="common">Mexican prairie dog</name>
    <dbReference type="NCBI Taxonomy" id="99826"/>
</organismHost>
<reference evidence="6 7" key="1">
    <citation type="journal article" date="2014" name="Emerg. Infect. Dis.">
        <title>Genomic variability of monkeypox virus among humans, Democratic Republic of the Congo.</title>
        <authorList>
            <person name="Kugelman J.R."/>
            <person name="Johnston S.C."/>
            <person name="Mulembakani P.M."/>
            <person name="Kisalu N."/>
            <person name="Lee M.S."/>
            <person name="Koroleva G."/>
            <person name="McCarthy S.E."/>
            <person name="Gestole M.C."/>
            <person name="Wolfe N.D."/>
            <person name="Fair J.N."/>
            <person name="Schneider B.S."/>
            <person name="Wright L.L."/>
            <person name="Huggins J."/>
            <person name="Whitehouse C.A."/>
            <person name="Wemakoy E.O."/>
            <person name="Muyembe-Tamfum J.J."/>
            <person name="Hensley L.E."/>
            <person name="Palacios G.F."/>
            <person name="Rimoin A.W."/>
        </authorList>
    </citation>
    <scope>NUCLEOTIDE SEQUENCE [LARGE SCALE GENOMIC DNA]</scope>
    <source>
        <strain evidence="1">DRC 06-0950</strain>
        <strain evidence="2">DRC 07-0337</strain>
        <strain evidence="3">DRC 07-0338</strain>
        <strain evidence="4">DRC 07-0354</strain>
        <strain evidence="5">DRC 07-0662</strain>
    </source>
</reference>
<gene>
    <name evidence="3" type="primary">A48R</name>
    <name evidence="3" type="ORF">MPXVgp158</name>
</gene>
<sequence>MDMMDMIYDGYYDGYDGYYDGYDGYDKYDKNIIVVSIPIQITLYDSVTQ</sequence>
<dbReference type="EMBL" id="JX878429">
    <property type="protein sequence ID" value="AGR38717.1"/>
    <property type="molecule type" value="Genomic_DNA"/>
</dbReference>
<evidence type="ECO:0000313" key="6">
    <source>
        <dbReference type="Proteomes" id="UP000112333"/>
    </source>
</evidence>
<dbReference type="EMBL" id="JX878423">
    <property type="protein sequence ID" value="AGR37574.1"/>
    <property type="molecule type" value="Genomic_DNA"/>
</dbReference>
<dbReference type="Proteomes" id="UP000112333">
    <property type="component" value="Segment"/>
</dbReference>